<reference evidence="4" key="1">
    <citation type="submission" date="2020-06" db="EMBL/GenBank/DDBJ databases">
        <title>Unique genomic features of the anaerobic methanotrophic archaea.</title>
        <authorList>
            <person name="Chadwick G.L."/>
            <person name="Skennerton C.T."/>
            <person name="Laso-Perez R."/>
            <person name="Leu A.O."/>
            <person name="Speth D.R."/>
            <person name="Yu H."/>
            <person name="Morgan-Lang C."/>
            <person name="Hatzenpichler R."/>
            <person name="Goudeau D."/>
            <person name="Malmstrom R."/>
            <person name="Brazelton W.J."/>
            <person name="Woyke T."/>
            <person name="Hallam S.J."/>
            <person name="Tyson G.W."/>
            <person name="Wegener G."/>
            <person name="Boetius A."/>
            <person name="Orphan V."/>
        </authorList>
    </citation>
    <scope>NUCLEOTIDE SEQUENCE</scope>
</reference>
<gene>
    <name evidence="4" type="primary">yccX_1</name>
    <name evidence="4" type="ORF">KPMFPNGI_00007</name>
</gene>
<feature type="active site" evidence="1">
    <location>
        <position position="37"/>
    </location>
</feature>
<feature type="active site" evidence="1">
    <location>
        <position position="19"/>
    </location>
</feature>
<name>A0A7G9Y3M1_9EURY</name>
<dbReference type="PROSITE" id="PS51160">
    <property type="entry name" value="ACYLPHOSPHATASE_3"/>
    <property type="match status" value="1"/>
</dbReference>
<dbReference type="EC" id="3.6.1.7" evidence="1"/>
<dbReference type="PROSITE" id="PS00151">
    <property type="entry name" value="ACYLPHOSPHATASE_2"/>
    <property type="match status" value="1"/>
</dbReference>
<dbReference type="AlphaFoldDB" id="A0A7G9Y3M1"/>
<dbReference type="InterPro" id="IPR020456">
    <property type="entry name" value="Acylphosphatase"/>
</dbReference>
<dbReference type="Pfam" id="PF00708">
    <property type="entry name" value="Acylphosphatase"/>
    <property type="match status" value="1"/>
</dbReference>
<comment type="catalytic activity">
    <reaction evidence="1">
        <text>an acyl phosphate + H2O = a carboxylate + phosphate + H(+)</text>
        <dbReference type="Rhea" id="RHEA:14965"/>
        <dbReference type="ChEBI" id="CHEBI:15377"/>
        <dbReference type="ChEBI" id="CHEBI:15378"/>
        <dbReference type="ChEBI" id="CHEBI:29067"/>
        <dbReference type="ChEBI" id="CHEBI:43474"/>
        <dbReference type="ChEBI" id="CHEBI:59918"/>
        <dbReference type="EC" id="3.6.1.7"/>
    </reaction>
</comment>
<dbReference type="InterPro" id="IPR001792">
    <property type="entry name" value="Acylphosphatase-like_dom"/>
</dbReference>
<evidence type="ECO:0000256" key="1">
    <source>
        <dbReference type="PROSITE-ProRule" id="PRU00520"/>
    </source>
</evidence>
<sequence>MEKCVEIVLSGRVQKAGFRDFIDEIAFNLNLNGYVKNLDDGTVQIICEGEDENIKELLKKVNITQYPIRVENIDVVYNKSTGEYRTFEIIREEDLTTATYERMDAAVRYMREMNSNLGQKIDGVGDNIDVVGEKIDAVGEKVDVVGEKVDVVGEKVDVVGEKVDVVGEKVDVVGEKVDVVGEKVDVVGEKVDVVGEKIDVVGEKIDVVGDKVDQNRIEIISEIRFNRDDFRSHLDERISLIEQDIAQIKEKIMLKC</sequence>
<dbReference type="InterPro" id="IPR036046">
    <property type="entry name" value="Acylphosphatase-like_dom_sf"/>
</dbReference>
<keyword evidence="1 4" id="KW-0378">Hydrolase</keyword>
<proteinExistence type="inferred from homology"/>
<dbReference type="Gene3D" id="1.20.5.170">
    <property type="match status" value="1"/>
</dbReference>
<evidence type="ECO:0000256" key="2">
    <source>
        <dbReference type="RuleBase" id="RU004168"/>
    </source>
</evidence>
<protein>
    <recommendedName>
        <fullName evidence="1">acylphosphatase</fullName>
        <ecNumber evidence="1">3.6.1.7</ecNumber>
    </recommendedName>
</protein>
<dbReference type="Gene3D" id="3.30.70.100">
    <property type="match status" value="1"/>
</dbReference>
<dbReference type="EMBL" id="MT630753">
    <property type="protein sequence ID" value="QNO42605.1"/>
    <property type="molecule type" value="Genomic_DNA"/>
</dbReference>
<evidence type="ECO:0000259" key="3">
    <source>
        <dbReference type="PROSITE" id="PS51160"/>
    </source>
</evidence>
<organism evidence="4">
    <name type="scientific">Candidatus Methanogaster sp. ANME-2c ERB4</name>
    <dbReference type="NCBI Taxonomy" id="2759911"/>
    <lineage>
        <taxon>Archaea</taxon>
        <taxon>Methanobacteriati</taxon>
        <taxon>Methanobacteriota</taxon>
        <taxon>Stenosarchaea group</taxon>
        <taxon>Methanomicrobia</taxon>
        <taxon>Methanosarcinales</taxon>
        <taxon>ANME-2 cluster</taxon>
        <taxon>Candidatus Methanogasteraceae</taxon>
        <taxon>Candidatus Methanogaster</taxon>
    </lineage>
</organism>
<dbReference type="PANTHER" id="PTHR47268:SF4">
    <property type="entry name" value="ACYLPHOSPHATASE"/>
    <property type="match status" value="1"/>
</dbReference>
<dbReference type="SUPFAM" id="SSF54975">
    <property type="entry name" value="Acylphosphatase/BLUF domain-like"/>
    <property type="match status" value="1"/>
</dbReference>
<dbReference type="InterPro" id="IPR017968">
    <property type="entry name" value="Acylphosphatase_CS"/>
</dbReference>
<evidence type="ECO:0000313" key="4">
    <source>
        <dbReference type="EMBL" id="QNO42605.1"/>
    </source>
</evidence>
<dbReference type="GO" id="GO:0003998">
    <property type="term" value="F:acylphosphatase activity"/>
    <property type="evidence" value="ECO:0007669"/>
    <property type="project" value="UniProtKB-EC"/>
</dbReference>
<feature type="domain" description="Acylphosphatase-like" evidence="3">
    <location>
        <begin position="4"/>
        <end position="91"/>
    </location>
</feature>
<dbReference type="PANTHER" id="PTHR47268">
    <property type="entry name" value="ACYLPHOSPHATASE"/>
    <property type="match status" value="1"/>
</dbReference>
<comment type="similarity">
    <text evidence="2">Belongs to the acylphosphatase family.</text>
</comment>
<accession>A0A7G9Y3M1</accession>